<evidence type="ECO:0000256" key="1">
    <source>
        <dbReference type="SAM" id="MobiDB-lite"/>
    </source>
</evidence>
<sequence>MSALPPRKPPDPGSDPLLATYGEEEENNGKIWRAREEKRSGVPASHDLERCGKGEKEGRYADVLKKTAKKQVFSYADKTKNRPTKISSNPVWSKIYLDWKNE</sequence>
<name>A0A7T8JVN2_CALRO</name>
<feature type="region of interest" description="Disordered" evidence="1">
    <location>
        <begin position="1"/>
        <end position="50"/>
    </location>
</feature>
<evidence type="ECO:0000313" key="2">
    <source>
        <dbReference type="EMBL" id="QQP35560.1"/>
    </source>
</evidence>
<dbReference type="EMBL" id="CP045907">
    <property type="protein sequence ID" value="QQP35560.1"/>
    <property type="molecule type" value="Genomic_DNA"/>
</dbReference>
<dbReference type="Proteomes" id="UP000595437">
    <property type="component" value="Chromosome 18"/>
</dbReference>
<reference evidence="3" key="1">
    <citation type="submission" date="2021-01" db="EMBL/GenBank/DDBJ databases">
        <title>Caligus Genome Assembly.</title>
        <authorList>
            <person name="Gallardo-Escarate C."/>
        </authorList>
    </citation>
    <scope>NUCLEOTIDE SEQUENCE [LARGE SCALE GENOMIC DNA]</scope>
</reference>
<keyword evidence="3" id="KW-1185">Reference proteome</keyword>
<organism evidence="2 3">
    <name type="scientific">Caligus rogercresseyi</name>
    <name type="common">Sea louse</name>
    <dbReference type="NCBI Taxonomy" id="217165"/>
    <lineage>
        <taxon>Eukaryota</taxon>
        <taxon>Metazoa</taxon>
        <taxon>Ecdysozoa</taxon>
        <taxon>Arthropoda</taxon>
        <taxon>Crustacea</taxon>
        <taxon>Multicrustacea</taxon>
        <taxon>Hexanauplia</taxon>
        <taxon>Copepoda</taxon>
        <taxon>Siphonostomatoida</taxon>
        <taxon>Caligidae</taxon>
        <taxon>Caligus</taxon>
    </lineage>
</organism>
<dbReference type="AlphaFoldDB" id="A0A7T8JVN2"/>
<feature type="compositionally biased region" description="Basic and acidic residues" evidence="1">
    <location>
        <begin position="33"/>
        <end position="50"/>
    </location>
</feature>
<gene>
    <name evidence="2" type="ORF">FKW44_023824</name>
</gene>
<protein>
    <submittedName>
        <fullName evidence="2">Uncharacterized protein</fullName>
    </submittedName>
</protein>
<evidence type="ECO:0000313" key="3">
    <source>
        <dbReference type="Proteomes" id="UP000595437"/>
    </source>
</evidence>
<proteinExistence type="predicted"/>
<accession>A0A7T8JVN2</accession>